<proteinExistence type="predicted"/>
<dbReference type="EMBL" id="WVHS01000004">
    <property type="protein sequence ID" value="MXV16933.1"/>
    <property type="molecule type" value="Genomic_DNA"/>
</dbReference>
<evidence type="ECO:0000313" key="2">
    <source>
        <dbReference type="EMBL" id="MXV16933.1"/>
    </source>
</evidence>
<evidence type="ECO:0000256" key="1">
    <source>
        <dbReference type="SAM" id="SignalP"/>
    </source>
</evidence>
<dbReference type="Proteomes" id="UP000451233">
    <property type="component" value="Unassembled WGS sequence"/>
</dbReference>
<evidence type="ECO:0008006" key="4">
    <source>
        <dbReference type="Google" id="ProtNLM"/>
    </source>
</evidence>
<name>A0A7K1Y116_9SPHI</name>
<feature type="chain" id="PRO_5029610272" description="GLPGLI family protein" evidence="1">
    <location>
        <begin position="18"/>
        <end position="226"/>
    </location>
</feature>
<evidence type="ECO:0000313" key="3">
    <source>
        <dbReference type="Proteomes" id="UP000451233"/>
    </source>
</evidence>
<keyword evidence="1" id="KW-0732">Signal</keyword>
<dbReference type="AlphaFoldDB" id="A0A7K1Y116"/>
<gene>
    <name evidence="2" type="ORF">GS398_16655</name>
</gene>
<feature type="signal peptide" evidence="1">
    <location>
        <begin position="1"/>
        <end position="17"/>
    </location>
</feature>
<dbReference type="RefSeq" id="WP_160907948.1">
    <property type="nucleotide sequence ID" value="NZ_WVHS01000004.1"/>
</dbReference>
<keyword evidence="3" id="KW-1185">Reference proteome</keyword>
<accession>A0A7K1Y116</accession>
<sequence>MKTAIFLLCLFSPVVFAKAQTTIFVENTNFSKPAYIINYEVEEGSPYLYDWAEGEAVLSDGKKYKDLELKYDQVADKVMFRYDRGDAMNFELAIREFSIFYVDKRLACTSRFMSGFAPVDGATGQSFYEVMSAGKEMLLKRTVKTVISSKEYGSSTTTKKIFTNVAYYIGSPGTGIAPVKLKRDKRSIMELFPKKAAELETFMKSNHTDLKKDQDLRDLIAFATAS</sequence>
<protein>
    <recommendedName>
        <fullName evidence="4">GLPGLI family protein</fullName>
    </recommendedName>
</protein>
<comment type="caution">
    <text evidence="2">The sequence shown here is derived from an EMBL/GenBank/DDBJ whole genome shotgun (WGS) entry which is preliminary data.</text>
</comment>
<reference evidence="2 3" key="1">
    <citation type="submission" date="2019-11" db="EMBL/GenBank/DDBJ databases">
        <title>Pedobacter sp. HMF7056 Genome sequencing and assembly.</title>
        <authorList>
            <person name="Kang H."/>
            <person name="Kim H."/>
            <person name="Joh K."/>
        </authorList>
    </citation>
    <scope>NUCLEOTIDE SEQUENCE [LARGE SCALE GENOMIC DNA]</scope>
    <source>
        <strain evidence="2 3">HMF7056</strain>
    </source>
</reference>
<organism evidence="2 3">
    <name type="scientific">Hufsiella ginkgonis</name>
    <dbReference type="NCBI Taxonomy" id="2695274"/>
    <lineage>
        <taxon>Bacteria</taxon>
        <taxon>Pseudomonadati</taxon>
        <taxon>Bacteroidota</taxon>
        <taxon>Sphingobacteriia</taxon>
        <taxon>Sphingobacteriales</taxon>
        <taxon>Sphingobacteriaceae</taxon>
        <taxon>Hufsiella</taxon>
    </lineage>
</organism>